<evidence type="ECO:0000313" key="3">
    <source>
        <dbReference type="Proteomes" id="UP001218218"/>
    </source>
</evidence>
<proteinExistence type="predicted"/>
<sequence length="89" mass="10089">MRVLAHLQVLEVVSAMRVVKYFCYEGSFLNEIFNIRKQELKGTKKIQHSQSSNIYLIREPGPKFSDKTDRHIPNRGCAPGHCSATSAPN</sequence>
<gene>
    <name evidence="2" type="ORF">DFH08DRAFT_1023517</name>
</gene>
<keyword evidence="3" id="KW-1185">Reference proteome</keyword>
<dbReference type="Proteomes" id="UP001218218">
    <property type="component" value="Unassembled WGS sequence"/>
</dbReference>
<feature type="region of interest" description="Disordered" evidence="1">
    <location>
        <begin position="65"/>
        <end position="89"/>
    </location>
</feature>
<name>A0AAD6ZMP8_9AGAR</name>
<comment type="caution">
    <text evidence="2">The sequence shown here is derived from an EMBL/GenBank/DDBJ whole genome shotgun (WGS) entry which is preliminary data.</text>
</comment>
<dbReference type="AlphaFoldDB" id="A0AAD6ZMP8"/>
<reference evidence="2" key="1">
    <citation type="submission" date="2023-03" db="EMBL/GenBank/DDBJ databases">
        <title>Massive genome expansion in bonnet fungi (Mycena s.s.) driven by repeated elements and novel gene families across ecological guilds.</title>
        <authorList>
            <consortium name="Lawrence Berkeley National Laboratory"/>
            <person name="Harder C.B."/>
            <person name="Miyauchi S."/>
            <person name="Viragh M."/>
            <person name="Kuo A."/>
            <person name="Thoen E."/>
            <person name="Andreopoulos B."/>
            <person name="Lu D."/>
            <person name="Skrede I."/>
            <person name="Drula E."/>
            <person name="Henrissat B."/>
            <person name="Morin E."/>
            <person name="Kohler A."/>
            <person name="Barry K."/>
            <person name="LaButti K."/>
            <person name="Morin E."/>
            <person name="Salamov A."/>
            <person name="Lipzen A."/>
            <person name="Mereny Z."/>
            <person name="Hegedus B."/>
            <person name="Baldrian P."/>
            <person name="Stursova M."/>
            <person name="Weitz H."/>
            <person name="Taylor A."/>
            <person name="Grigoriev I.V."/>
            <person name="Nagy L.G."/>
            <person name="Martin F."/>
            <person name="Kauserud H."/>
        </authorList>
    </citation>
    <scope>NUCLEOTIDE SEQUENCE</scope>
    <source>
        <strain evidence="2">CBHHK002</strain>
    </source>
</reference>
<evidence type="ECO:0000256" key="1">
    <source>
        <dbReference type="SAM" id="MobiDB-lite"/>
    </source>
</evidence>
<accession>A0AAD6ZMP8</accession>
<dbReference type="EMBL" id="JARIHO010000038">
    <property type="protein sequence ID" value="KAJ7328933.1"/>
    <property type="molecule type" value="Genomic_DNA"/>
</dbReference>
<protein>
    <submittedName>
        <fullName evidence="2">Uncharacterized protein</fullName>
    </submittedName>
</protein>
<evidence type="ECO:0000313" key="2">
    <source>
        <dbReference type="EMBL" id="KAJ7328933.1"/>
    </source>
</evidence>
<organism evidence="2 3">
    <name type="scientific">Mycena albidolilacea</name>
    <dbReference type="NCBI Taxonomy" id="1033008"/>
    <lineage>
        <taxon>Eukaryota</taxon>
        <taxon>Fungi</taxon>
        <taxon>Dikarya</taxon>
        <taxon>Basidiomycota</taxon>
        <taxon>Agaricomycotina</taxon>
        <taxon>Agaricomycetes</taxon>
        <taxon>Agaricomycetidae</taxon>
        <taxon>Agaricales</taxon>
        <taxon>Marasmiineae</taxon>
        <taxon>Mycenaceae</taxon>
        <taxon>Mycena</taxon>
    </lineage>
</organism>